<dbReference type="EMBL" id="GL379846">
    <property type="protein sequence ID" value="EGT54455.1"/>
    <property type="molecule type" value="Genomic_DNA"/>
</dbReference>
<organism evidence="3">
    <name type="scientific">Caenorhabditis brenneri</name>
    <name type="common">Nematode worm</name>
    <dbReference type="NCBI Taxonomy" id="135651"/>
    <lineage>
        <taxon>Eukaryota</taxon>
        <taxon>Metazoa</taxon>
        <taxon>Ecdysozoa</taxon>
        <taxon>Nematoda</taxon>
        <taxon>Chromadorea</taxon>
        <taxon>Rhabditida</taxon>
        <taxon>Rhabditina</taxon>
        <taxon>Rhabditomorpha</taxon>
        <taxon>Rhabditoidea</taxon>
        <taxon>Rhabditidae</taxon>
        <taxon>Peloderinae</taxon>
        <taxon>Caenorhabditis</taxon>
    </lineage>
</organism>
<keyword evidence="3" id="KW-1185">Reference proteome</keyword>
<feature type="compositionally biased region" description="Basic and acidic residues" evidence="1">
    <location>
        <begin position="590"/>
        <end position="606"/>
    </location>
</feature>
<proteinExistence type="predicted"/>
<protein>
    <submittedName>
        <fullName evidence="2">Uncharacterized protein</fullName>
    </submittedName>
</protein>
<dbReference type="Proteomes" id="UP000008068">
    <property type="component" value="Unassembled WGS sequence"/>
</dbReference>
<feature type="compositionally biased region" description="Polar residues" evidence="1">
    <location>
        <begin position="49"/>
        <end position="65"/>
    </location>
</feature>
<reference evidence="3" key="1">
    <citation type="submission" date="2011-07" db="EMBL/GenBank/DDBJ databases">
        <authorList>
            <consortium name="Caenorhabditis brenneri Sequencing and Analysis Consortium"/>
            <person name="Wilson R.K."/>
        </authorList>
    </citation>
    <scope>NUCLEOTIDE SEQUENCE [LARGE SCALE GENOMIC DNA]</scope>
    <source>
        <strain evidence="3">PB2801</strain>
    </source>
</reference>
<feature type="compositionally biased region" description="Basic and acidic residues" evidence="1">
    <location>
        <begin position="635"/>
        <end position="653"/>
    </location>
</feature>
<evidence type="ECO:0000313" key="3">
    <source>
        <dbReference type="Proteomes" id="UP000008068"/>
    </source>
</evidence>
<gene>
    <name evidence="2" type="ORF">CAEBREN_01760</name>
</gene>
<evidence type="ECO:0000256" key="1">
    <source>
        <dbReference type="SAM" id="MobiDB-lite"/>
    </source>
</evidence>
<dbReference type="HOGENOM" id="CLU_260698_0_0_1"/>
<name>G0N764_CAEBE</name>
<feature type="region of interest" description="Disordered" evidence="1">
    <location>
        <begin position="1"/>
        <end position="83"/>
    </location>
</feature>
<dbReference type="InParanoid" id="G0N764"/>
<dbReference type="STRING" id="135651.G0N764"/>
<evidence type="ECO:0000313" key="2">
    <source>
        <dbReference type="EMBL" id="EGT54455.1"/>
    </source>
</evidence>
<sequence length="1311" mass="153501">MYDSDSEDSSSGDSDGSGTSEREYAMGHISDTEDEEENNDDEEEKNVVINRNNSKETSVTSSMGNKGQEPLKARVANKQSRTVPVLQGKQLQKYSPLKSKQTVIDTSEKIMYHHKQKEPPLTRREYMETRRKIHKWKDPGLYEPPKEKKRPGRNARDVADVMSAYHKVFTAEQSDIQSDYEGYLSDIEVCDHAPRLKRTQSSESIFLDDDYEQFSQKKLSAFHEQCLHSSKLSSTKQRRLTMKQIRHKHSLNYAVLTLERNRFMATNDISLRHYRATAAEIDKTKRCIRMPAKFEAYNIPKVFSYGDAPLVDIIADVLKDTVDKVVEKENVQVVNQIWLTRETQQARFSRRKKLEALPIKEVSRLPKPEYLCMEMLHLRRVYSEEQLEHEKQLARIQIRQITARFPVDERLQKISREKLMIKRNDAEFEKYWKDVVNRTKQLKNSLKIESLPTNSLQHSLEQELLRVLGRRIACSRNPQIKERIKQNIKSLKAGMEARKPLADIWKPAYARMERRLRKREKIARAAHEKRKKRALRNILFMKNNLKKTNGIYSRNIRLENDSDEEFEIQRMADELHEEASRSVKAKRAKSSAERLRLKERFPEKPSTHRNLFPTSAVEIQKNTSVNGHNKKRDISHREGAADRRNNNRNHPEETESAPEDDPDIGLKRNWIYVKNKDHIEGDEDEMDEFGLGEIDDDLMREESALDMYPEIKTEYMENEFGEIVESPLTKKRNRNEQNKTSGPSLDEYELIEDDIFIGPVAKKLRHVEEEVSADETRSPSVDNNGNSFLISDDEYVDNDYERAFTEIKPTHRTRLKAIDEEYTITLLDILTHPRDPSYQDARNAFRNCESLIQDSGGYKSMLAAKKILKDDYTLLLKDLNNIIWKKGNKVVENPTSGLFKTLAGFFKYSPYKDEWIFNISLDELCDQLSKDQEEQLLALMGMDEKLWETCGAKRLTRRFSQDFSNRSSESRPRSPDSCLRNPTRKLSDLTRMADSEVADINLRNRFRGTPVPPSLPWEAPVEPVDSVFWDRVQVLQRKSHREDIKKWEDLIMKSINEDVNQKLENEKIRPNMVKLRDLSNWIFPTLAVCHVFLTKKPMEDKDISSEWDLSIDHASDTYSETIISLKRAAIYLRGSCEMPENLLNLLEFNGFPQLFKVMTEFFQAFLNCAADVNVVYKRPQKPGMKKRIIKKEELFSWLLIELGKRFEYKGRDVKEEFLISKYLLKNTKYVEQFDHIYVDTDDDDYVADIGEEPDKERAKKLRKTAKMGQREAFEKQRVVRINTIRQWYKNALDRNASIYSKSRGLIVNRQS</sequence>
<feature type="region of interest" description="Disordered" evidence="1">
    <location>
        <begin position="577"/>
        <end position="664"/>
    </location>
</feature>
<feature type="region of interest" description="Disordered" evidence="1">
    <location>
        <begin position="963"/>
        <end position="983"/>
    </location>
</feature>
<feature type="compositionally biased region" description="Acidic residues" evidence="1">
    <location>
        <begin position="32"/>
        <end position="44"/>
    </location>
</feature>
<accession>G0N764</accession>
<feature type="compositionally biased region" description="Acidic residues" evidence="1">
    <location>
        <begin position="654"/>
        <end position="663"/>
    </location>
</feature>
<dbReference type="eggNOG" id="ENOG502QPJP">
    <property type="taxonomic scope" value="Eukaryota"/>
</dbReference>
<feature type="compositionally biased region" description="Acidic residues" evidence="1">
    <location>
        <begin position="1"/>
        <end position="10"/>
    </location>
</feature>